<evidence type="ECO:0000259" key="3">
    <source>
        <dbReference type="PROSITE" id="PS51272"/>
    </source>
</evidence>
<organism evidence="4 5">
    <name type="scientific">Sedimentibacter acidaminivorans</name>
    <dbReference type="NCBI Taxonomy" id="913099"/>
    <lineage>
        <taxon>Bacteria</taxon>
        <taxon>Bacillati</taxon>
        <taxon>Bacillota</taxon>
        <taxon>Tissierellia</taxon>
        <taxon>Sedimentibacter</taxon>
    </lineage>
</organism>
<dbReference type="InterPro" id="IPR059177">
    <property type="entry name" value="GH29D-like_dom"/>
</dbReference>
<feature type="region of interest" description="Disordered" evidence="1">
    <location>
        <begin position="1519"/>
        <end position="1540"/>
    </location>
</feature>
<dbReference type="PANTHER" id="PTHR43308">
    <property type="entry name" value="OUTER MEMBRANE PROTEIN ALPHA-RELATED"/>
    <property type="match status" value="1"/>
</dbReference>
<dbReference type="RefSeq" id="WP_209510182.1">
    <property type="nucleotide sequence ID" value="NZ_JAGGKS010000001.1"/>
</dbReference>
<feature type="domain" description="SLH" evidence="3">
    <location>
        <begin position="1829"/>
        <end position="1888"/>
    </location>
</feature>
<evidence type="ECO:0000256" key="1">
    <source>
        <dbReference type="SAM" id="MobiDB-lite"/>
    </source>
</evidence>
<feature type="domain" description="SLH" evidence="3">
    <location>
        <begin position="1765"/>
        <end position="1828"/>
    </location>
</feature>
<dbReference type="SMART" id="SM00060">
    <property type="entry name" value="FN3"/>
    <property type="match status" value="2"/>
</dbReference>
<dbReference type="PROSITE" id="PS50853">
    <property type="entry name" value="FN3"/>
    <property type="match status" value="1"/>
</dbReference>
<keyword evidence="5" id="KW-1185">Reference proteome</keyword>
<comment type="caution">
    <text evidence="4">The sequence shown here is derived from an EMBL/GenBank/DDBJ whole genome shotgun (WGS) entry which is preliminary data.</text>
</comment>
<dbReference type="SUPFAM" id="SSF49265">
    <property type="entry name" value="Fibronectin type III"/>
    <property type="match status" value="1"/>
</dbReference>
<feature type="compositionally biased region" description="Polar residues" evidence="1">
    <location>
        <begin position="1519"/>
        <end position="1535"/>
    </location>
</feature>
<proteinExistence type="predicted"/>
<dbReference type="Pfam" id="PF00041">
    <property type="entry name" value="fn3"/>
    <property type="match status" value="1"/>
</dbReference>
<dbReference type="Pfam" id="PF00395">
    <property type="entry name" value="SLH"/>
    <property type="match status" value="3"/>
</dbReference>
<reference evidence="4 5" key="1">
    <citation type="submission" date="2021-03" db="EMBL/GenBank/DDBJ databases">
        <title>Genomic Encyclopedia of Type Strains, Phase IV (KMG-IV): sequencing the most valuable type-strain genomes for metagenomic binning, comparative biology and taxonomic classification.</title>
        <authorList>
            <person name="Goeker M."/>
        </authorList>
    </citation>
    <scope>NUCLEOTIDE SEQUENCE [LARGE SCALE GENOMIC DNA]</scope>
    <source>
        <strain evidence="4 5">DSM 24004</strain>
    </source>
</reference>
<dbReference type="Proteomes" id="UP001519342">
    <property type="component" value="Unassembled WGS sequence"/>
</dbReference>
<accession>A0ABS4G9Q0</accession>
<name>A0ABS4G9Q0_9FIRM</name>
<protein>
    <submittedName>
        <fullName evidence="4">Uncharacterized protein</fullName>
    </submittedName>
</protein>
<dbReference type="InterPro" id="IPR051465">
    <property type="entry name" value="Cell_Envelope_Struct_Comp"/>
</dbReference>
<dbReference type="InterPro" id="IPR036116">
    <property type="entry name" value="FN3_sf"/>
</dbReference>
<dbReference type="Gene3D" id="2.60.40.10">
    <property type="entry name" value="Immunoglobulins"/>
    <property type="match status" value="2"/>
</dbReference>
<dbReference type="InterPro" id="IPR041248">
    <property type="entry name" value="YDG"/>
</dbReference>
<dbReference type="PANTHER" id="PTHR43308:SF5">
    <property type="entry name" value="S-LAYER PROTEIN _ PEPTIDOGLYCAN ENDO-BETA-N-ACETYLGLUCOSAMINIDASE"/>
    <property type="match status" value="1"/>
</dbReference>
<evidence type="ECO:0000313" key="5">
    <source>
        <dbReference type="Proteomes" id="UP001519342"/>
    </source>
</evidence>
<gene>
    <name evidence="4" type="ORF">J2Z76_000271</name>
</gene>
<sequence>MKNIFNKVSKILGTIIIMVILLGMTSHVSAEVIVTHRIIANGTSYDVYTGTSGGTQVGTAPNISNAISLAISDGAGEKVIQFGDGTTALSIPTVSKDNENNNNLKAATYTGKVTSSVDNEYLLVVNGGEQVAFYDIEITNNSGYSVSGNRSKAVYINSTDSKLTIDGPNTLITTVPIYSNGVFNNGGTVDIKDGVFTTDINGAHAVRNQAGTLNILGGTIRATAKMGYGVYNVSGVVNMTGGTVETTSASQSYAISNSQGTVNISGGNVRADSAHTLCMAVFQSGVGTINISGNAMLSSYANTINVYSGTINITGGTVKSEYNNGSSISNINGIINVNTNGKVISKSPKVIKSISTASDDTGKITLYDVTVWSKNSAEITVKGALNSSTGYNEISSIDGDYGIVKAIINLSYLLSDYQFDKWATTATRDTAVNNSAKQMVIGSDNRTFYLSVLKNGPIIYSGQNIKQGGTLKLSSISDMVNKKLQISKDGVAFTDLTYASGSTVVLPNLLEEGTYKLYLYQTDDNTRSAGSVNSFIVDNTEPSITLGEISRTSNTNATLKFTSNEVGTYYYEIVEHGEDPPTIDTSVTGKACIIGENTVNLTSLSSGTKGIYIRVKDKAGNLSNVLELDIAELPIGSVIMNNGTIKKNAEITLSSETGATIYYTTALNDATPDEPTILTSTHISNGGAITLPELKYGDVLKIKAIAAVSGKSDSVVADMTYTVQSKTELTLTGITLNNKEYNGNTDVTGDFTGVGLNGIIGTDLVTLSGTPSASILTADAGNEKIAVVSGYSLEGIDAEYYTLNTTLTANIIKKALTLGTIVIEDKIYDGTTDAIVTSIPISIGIVDSDDVSVNVPVAVATYDGYANVTTGAAASISNIQLTGEDSANYSISSIGTATGNIKARTVTVDSITIANKSYDGNTTATITGATLTGKVDGDDVAIDYSTTPAVATFEDALVGNEKQVSVTGLTLGGSDKANYTLASDNYITTGNIANIGIVTTPISDIVDNAVIKSGASVKLTTAGNDGAALYYTMGLAPENPTIDDDYINSGGTVTITGNPGDKVILKVYGVEVGYEDSSTTMLSYTIQPKKNLAVTESSAASKVYDGATSSEVTGGTLEGDVNAGDEVKLDASNVVGQFSDKNVGTNKIVTVSGYTLDGTDALYYDLQQPILTANIQKKSVEVSNIVISDKVYDGSKAATIESITISWKAAGDDVYAHVTTSSAVFADANIGNSKSVNVTGIKLVGDDAKNYQLSTSTFTATGNIVPAGTVLTPTVNPAEDRILSGTNVTLATTTSGAAIHYTMDGSIPTYSSKIYNGPISITGNPGTVVKVKAIAEKTGMIDSGILTKQYTVDEPGTLIITTEPDDQTIKLRWSVIPGAVTYAVYSGDDYLGNGTSVADSVFGYNVNGLTNGNLYTFTVKVLDSEHRVTNTAQVSAIPRTVSIAPTEITAIASNGQAIISFTAPTDNGRSEITGYIVTSSPGNIIANGTDSPITVTGLSNGTTYTFTVKAVNIEGSGIESSASNEVTPHKSSSGSHSKENGVEVLVNGRREMAATESTTRVENRIVTTIILDNKKIEEKLQDEENNAVVTISPTNEAKVVDCQLNGQTVKNMEIKEAVLEIKTEGVTYTLPASEINIDNVSDELGRQIELKDIKINVSVAEPLEDLAKIVEDTANNNSYQIIAKPIEFKITCANGEKAIELSKFKRYIERTIAILEEIEPSRITTGVVLNEDGTFSHVPTQIVEIDGKYYAKINSLTNSIYSVIYNSVEFEDVDNHWAKDAVNDMGSRMVISGMRDGKFEPDRDITRAEFAAIMIKALGLKPGMGDNPFIDVKDSEWYSGYIKTAHEYKLISGIDENNFAPTVQITREQAMTMIARAMKITGLKAEFETDEVEKILESFTDSFNTADYAKTYIASCLKTGIASGKGDSKIASNDNITRAEVAVMIQRLLKKSSLI</sequence>
<feature type="domain" description="Fibronectin type-III" evidence="2">
    <location>
        <begin position="1444"/>
        <end position="1531"/>
    </location>
</feature>
<dbReference type="EMBL" id="JAGGKS010000001">
    <property type="protein sequence ID" value="MBP1924418.1"/>
    <property type="molecule type" value="Genomic_DNA"/>
</dbReference>
<dbReference type="Pfam" id="PF18657">
    <property type="entry name" value="YDG"/>
    <property type="match status" value="5"/>
</dbReference>
<dbReference type="InterPro" id="IPR013783">
    <property type="entry name" value="Ig-like_fold"/>
</dbReference>
<dbReference type="PROSITE" id="PS51272">
    <property type="entry name" value="SLH"/>
    <property type="match status" value="3"/>
</dbReference>
<dbReference type="InterPro" id="IPR001119">
    <property type="entry name" value="SLH_dom"/>
</dbReference>
<dbReference type="InterPro" id="IPR003961">
    <property type="entry name" value="FN3_dom"/>
</dbReference>
<evidence type="ECO:0000313" key="4">
    <source>
        <dbReference type="EMBL" id="MBP1924418.1"/>
    </source>
</evidence>
<dbReference type="Pfam" id="PF13290">
    <property type="entry name" value="CHB_HEX_C_1"/>
    <property type="match status" value="1"/>
</dbReference>
<evidence type="ECO:0000259" key="2">
    <source>
        <dbReference type="PROSITE" id="PS50853"/>
    </source>
</evidence>
<dbReference type="CDD" id="cd00063">
    <property type="entry name" value="FN3"/>
    <property type="match status" value="1"/>
</dbReference>
<feature type="domain" description="SLH" evidence="3">
    <location>
        <begin position="1896"/>
        <end position="1955"/>
    </location>
</feature>